<evidence type="ECO:0000313" key="1">
    <source>
        <dbReference type="EMBL" id="ETX04272.1"/>
    </source>
</evidence>
<name>W4M3Q9_9BACT</name>
<reference evidence="1 2" key="1">
    <citation type="journal article" date="2014" name="Nature">
        <title>An environmental bacterial taxon with a large and distinct metabolic repertoire.</title>
        <authorList>
            <person name="Wilson M.C."/>
            <person name="Mori T."/>
            <person name="Ruckert C."/>
            <person name="Uria A.R."/>
            <person name="Helf M.J."/>
            <person name="Takada K."/>
            <person name="Gernert C."/>
            <person name="Steffens U.A."/>
            <person name="Heycke N."/>
            <person name="Schmitt S."/>
            <person name="Rinke C."/>
            <person name="Helfrich E.J."/>
            <person name="Brachmann A.O."/>
            <person name="Gurgui C."/>
            <person name="Wakimoto T."/>
            <person name="Kracht M."/>
            <person name="Crusemann M."/>
            <person name="Hentschel U."/>
            <person name="Abe I."/>
            <person name="Matsunaga S."/>
            <person name="Kalinowski J."/>
            <person name="Takeyama H."/>
            <person name="Piel J."/>
        </authorList>
    </citation>
    <scope>NUCLEOTIDE SEQUENCE [LARGE SCALE GENOMIC DNA]</scope>
    <source>
        <strain evidence="2">TSY2</strain>
    </source>
</reference>
<dbReference type="EMBL" id="AZHX01001259">
    <property type="protein sequence ID" value="ETX04272.1"/>
    <property type="molecule type" value="Genomic_DNA"/>
</dbReference>
<proteinExistence type="predicted"/>
<dbReference type="Proteomes" id="UP000019140">
    <property type="component" value="Unassembled WGS sequence"/>
</dbReference>
<protein>
    <recommendedName>
        <fullName evidence="3">Transposase (putative) YhgA-like domain-containing protein</fullName>
    </recommendedName>
</protein>
<dbReference type="AlphaFoldDB" id="W4M3Q9"/>
<comment type="caution">
    <text evidence="1">The sequence shown here is derived from an EMBL/GenBank/DDBJ whole genome shotgun (WGS) entry which is preliminary data.</text>
</comment>
<keyword evidence="2" id="KW-1185">Reference proteome</keyword>
<evidence type="ECO:0008006" key="3">
    <source>
        <dbReference type="Google" id="ProtNLM"/>
    </source>
</evidence>
<dbReference type="HOGENOM" id="CLU_1902854_0_0_7"/>
<accession>W4M3Q9</accession>
<organism evidence="1 2">
    <name type="scientific">Candidatus Entotheonella gemina</name>
    <dbReference type="NCBI Taxonomy" id="1429439"/>
    <lineage>
        <taxon>Bacteria</taxon>
        <taxon>Pseudomonadati</taxon>
        <taxon>Nitrospinota/Tectimicrobiota group</taxon>
        <taxon>Candidatus Tectimicrobiota</taxon>
        <taxon>Candidatus Entotheonellia</taxon>
        <taxon>Candidatus Entotheonellales</taxon>
        <taxon>Candidatus Entotheonellaceae</taxon>
        <taxon>Candidatus Entotheonella</taxon>
    </lineage>
</organism>
<sequence length="133" mass="14990">MQLLMLAAYHPSVAWMDRVAELWRSLAAPGASEGTNDVRQFVLYILATQEAEVAESFGEVLRRHVPEAGDDLMTYAQQLLAEGREEGREEGRLEERVTMIENLLQEGIAWPVIERVAGVNEVQFEALKQHLAK</sequence>
<evidence type="ECO:0000313" key="2">
    <source>
        <dbReference type="Proteomes" id="UP000019140"/>
    </source>
</evidence>
<gene>
    <name evidence="1" type="ORF">ETSY2_29775</name>
</gene>